<feature type="non-terminal residue" evidence="2">
    <location>
        <position position="1"/>
    </location>
</feature>
<dbReference type="AlphaFoldDB" id="A0A0C2XF99"/>
<evidence type="ECO:0000313" key="2">
    <source>
        <dbReference type="EMBL" id="KIL67518.1"/>
    </source>
</evidence>
<evidence type="ECO:0000313" key="3">
    <source>
        <dbReference type="Proteomes" id="UP000054549"/>
    </source>
</evidence>
<reference evidence="2 3" key="1">
    <citation type="submission" date="2014-04" db="EMBL/GenBank/DDBJ databases">
        <title>Evolutionary Origins and Diversification of the Mycorrhizal Mutualists.</title>
        <authorList>
            <consortium name="DOE Joint Genome Institute"/>
            <consortium name="Mycorrhizal Genomics Consortium"/>
            <person name="Kohler A."/>
            <person name="Kuo A."/>
            <person name="Nagy L.G."/>
            <person name="Floudas D."/>
            <person name="Copeland A."/>
            <person name="Barry K.W."/>
            <person name="Cichocki N."/>
            <person name="Veneault-Fourrey C."/>
            <person name="LaButti K."/>
            <person name="Lindquist E.A."/>
            <person name="Lipzen A."/>
            <person name="Lundell T."/>
            <person name="Morin E."/>
            <person name="Murat C."/>
            <person name="Riley R."/>
            <person name="Ohm R."/>
            <person name="Sun H."/>
            <person name="Tunlid A."/>
            <person name="Henrissat B."/>
            <person name="Grigoriev I.V."/>
            <person name="Hibbett D.S."/>
            <person name="Martin F."/>
        </authorList>
    </citation>
    <scope>NUCLEOTIDE SEQUENCE [LARGE SCALE GENOMIC DNA]</scope>
    <source>
        <strain evidence="2 3">Koide BX008</strain>
    </source>
</reference>
<organism evidence="2 3">
    <name type="scientific">Amanita muscaria (strain Koide BX008)</name>
    <dbReference type="NCBI Taxonomy" id="946122"/>
    <lineage>
        <taxon>Eukaryota</taxon>
        <taxon>Fungi</taxon>
        <taxon>Dikarya</taxon>
        <taxon>Basidiomycota</taxon>
        <taxon>Agaricomycotina</taxon>
        <taxon>Agaricomycetes</taxon>
        <taxon>Agaricomycetidae</taxon>
        <taxon>Agaricales</taxon>
        <taxon>Pluteineae</taxon>
        <taxon>Amanitaceae</taxon>
        <taxon>Amanita</taxon>
    </lineage>
</organism>
<dbReference type="Proteomes" id="UP000054549">
    <property type="component" value="Unassembled WGS sequence"/>
</dbReference>
<name>A0A0C2XF99_AMAMK</name>
<feature type="compositionally biased region" description="Polar residues" evidence="1">
    <location>
        <begin position="23"/>
        <end position="39"/>
    </location>
</feature>
<accession>A0A0C2XF99</accession>
<feature type="region of interest" description="Disordered" evidence="1">
    <location>
        <begin position="15"/>
        <end position="72"/>
    </location>
</feature>
<evidence type="ECO:0000256" key="1">
    <source>
        <dbReference type="SAM" id="MobiDB-lite"/>
    </source>
</evidence>
<dbReference type="InParanoid" id="A0A0C2XF99"/>
<feature type="compositionally biased region" description="Basic and acidic residues" evidence="1">
    <location>
        <begin position="41"/>
        <end position="57"/>
    </location>
</feature>
<gene>
    <name evidence="2" type="ORF">M378DRAFT_54009</name>
</gene>
<dbReference type="EMBL" id="KN818231">
    <property type="protein sequence ID" value="KIL67518.1"/>
    <property type="molecule type" value="Genomic_DNA"/>
</dbReference>
<dbReference type="OrthoDB" id="3271236at2759"/>
<feature type="non-terminal residue" evidence="2">
    <location>
        <position position="72"/>
    </location>
</feature>
<proteinExistence type="predicted"/>
<sequence>LPDERPRQSVANLIGRFEKQTKRQSPNNTLSPRSSSVVSHHTGESVNHDVKEKREWPPKSIGERIASVDSSP</sequence>
<dbReference type="STRING" id="946122.A0A0C2XF99"/>
<protein>
    <submittedName>
        <fullName evidence="2">Uncharacterized protein</fullName>
    </submittedName>
</protein>
<dbReference type="HOGENOM" id="CLU_2728995_0_0_1"/>
<keyword evidence="3" id="KW-1185">Reference proteome</keyword>